<feature type="transmembrane region" description="Helical" evidence="7">
    <location>
        <begin position="51"/>
        <end position="72"/>
    </location>
</feature>
<gene>
    <name evidence="8" type="ORF">H9Q78_12080</name>
</gene>
<keyword evidence="5 7" id="KW-1133">Transmembrane helix</keyword>
<dbReference type="GO" id="GO:0022857">
    <property type="term" value="F:transmembrane transporter activity"/>
    <property type="evidence" value="ECO:0007669"/>
    <property type="project" value="InterPro"/>
</dbReference>
<evidence type="ECO:0000256" key="1">
    <source>
        <dbReference type="ARBA" id="ARBA00004651"/>
    </source>
</evidence>
<evidence type="ECO:0000256" key="6">
    <source>
        <dbReference type="ARBA" id="ARBA00023136"/>
    </source>
</evidence>
<dbReference type="InterPro" id="IPR036259">
    <property type="entry name" value="MFS_trans_sf"/>
</dbReference>
<evidence type="ECO:0000256" key="7">
    <source>
        <dbReference type="SAM" id="Phobius"/>
    </source>
</evidence>
<dbReference type="InterPro" id="IPR011701">
    <property type="entry name" value="MFS"/>
</dbReference>
<dbReference type="SUPFAM" id="SSF103473">
    <property type="entry name" value="MFS general substrate transporter"/>
    <property type="match status" value="1"/>
</dbReference>
<feature type="transmembrane region" description="Helical" evidence="7">
    <location>
        <begin position="115"/>
        <end position="134"/>
    </location>
</feature>
<evidence type="ECO:0000313" key="8">
    <source>
        <dbReference type="EMBL" id="QNM05169.1"/>
    </source>
</evidence>
<sequence length="468" mass="51135">MKGIRGIFFWPNTYRQLVLKKSRQTRGHTTNRKDRGLFMEGQRQQIVSKDFVMVVIGQIISLFGNAVLRFALPLHLLRETGSSALLGVVSGCTFIPMFLMSPIGGLIADRVNKRNIMVALDFFTAALVFLFAVLYGKADLVLMILIVLFFLYGISGAYQPSVQASIPLLVNREGLMSANAVINMVASLSGLLGPALGGIVYQIWGILPVLYVCTVCFTVSAVMEIFITIPFQKQKRRERIIRTAWKDLKSSVRFIGKENAVIGKMTICCAMINFTLSALIIISFPVVVTQVLDFPPSLSSQMLGYLQGILALGGLAGGILAGVLNKKLTIQKSWKILVACCFGTAPMGLVLLLRSSDSVAYGVFAVSGFLIMVCSTLFTIQVMSYIQMTTPATMIGKVISWILAISTCSQPLGQMTYGLLFEKMAGREGWIFLASAFLSAAIAWFSRRISMQIGNQEDTSCGQVNVEG</sequence>
<feature type="transmembrane region" description="Helical" evidence="7">
    <location>
        <begin position="180"/>
        <end position="203"/>
    </location>
</feature>
<feature type="transmembrane region" description="Helical" evidence="7">
    <location>
        <begin position="261"/>
        <end position="284"/>
    </location>
</feature>
<feature type="transmembrane region" description="Helical" evidence="7">
    <location>
        <begin position="84"/>
        <end position="108"/>
    </location>
</feature>
<dbReference type="GO" id="GO:0005886">
    <property type="term" value="C:plasma membrane"/>
    <property type="evidence" value="ECO:0007669"/>
    <property type="project" value="UniProtKB-SubCell"/>
</dbReference>
<evidence type="ECO:0000256" key="3">
    <source>
        <dbReference type="ARBA" id="ARBA00022475"/>
    </source>
</evidence>
<evidence type="ECO:0000313" key="9">
    <source>
        <dbReference type="Proteomes" id="UP000515823"/>
    </source>
</evidence>
<dbReference type="PANTHER" id="PTHR43266:SF9">
    <property type="entry name" value="PERMEASE, MAJOR FACILITATOR SUPERFAMILY-RELATED"/>
    <property type="match status" value="1"/>
</dbReference>
<name>A0A7G9G2Y7_9FIRM</name>
<dbReference type="Gene3D" id="1.20.1250.20">
    <property type="entry name" value="MFS general substrate transporter like domains"/>
    <property type="match status" value="1"/>
</dbReference>
<keyword evidence="9" id="KW-1185">Reference proteome</keyword>
<feature type="transmembrane region" description="Helical" evidence="7">
    <location>
        <begin position="336"/>
        <end position="353"/>
    </location>
</feature>
<evidence type="ECO:0000256" key="5">
    <source>
        <dbReference type="ARBA" id="ARBA00022989"/>
    </source>
</evidence>
<protein>
    <submittedName>
        <fullName evidence="8">MFS transporter</fullName>
    </submittedName>
</protein>
<dbReference type="Proteomes" id="UP000515823">
    <property type="component" value="Chromosome"/>
</dbReference>
<organism evidence="8 9">
    <name type="scientific">Qiania dongpingensis</name>
    <dbReference type="NCBI Taxonomy" id="2763669"/>
    <lineage>
        <taxon>Bacteria</taxon>
        <taxon>Bacillati</taxon>
        <taxon>Bacillota</taxon>
        <taxon>Clostridia</taxon>
        <taxon>Lachnospirales</taxon>
        <taxon>Lachnospiraceae</taxon>
        <taxon>Qiania</taxon>
    </lineage>
</organism>
<keyword evidence="3" id="KW-1003">Cell membrane</keyword>
<dbReference type="AlphaFoldDB" id="A0A7G9G2Y7"/>
<accession>A0A7G9G2Y7</accession>
<keyword evidence="6 7" id="KW-0472">Membrane</keyword>
<feature type="transmembrane region" description="Helical" evidence="7">
    <location>
        <begin position="304"/>
        <end position="324"/>
    </location>
</feature>
<dbReference type="CDD" id="cd06173">
    <property type="entry name" value="MFS_MefA_like"/>
    <property type="match status" value="1"/>
</dbReference>
<keyword evidence="4 7" id="KW-0812">Transmembrane</keyword>
<dbReference type="PANTHER" id="PTHR43266">
    <property type="entry name" value="MACROLIDE-EFFLUX PROTEIN"/>
    <property type="match status" value="1"/>
</dbReference>
<reference evidence="8 9" key="1">
    <citation type="submission" date="2020-08" db="EMBL/GenBank/DDBJ databases">
        <authorList>
            <person name="Liu C."/>
            <person name="Sun Q."/>
        </authorList>
    </citation>
    <scope>NUCLEOTIDE SEQUENCE [LARGE SCALE GENOMIC DNA]</scope>
    <source>
        <strain evidence="8 9">NSJ-38</strain>
    </source>
</reference>
<feature type="transmembrane region" description="Helical" evidence="7">
    <location>
        <begin position="209"/>
        <end position="231"/>
    </location>
</feature>
<dbReference type="EMBL" id="CP060634">
    <property type="protein sequence ID" value="QNM05169.1"/>
    <property type="molecule type" value="Genomic_DNA"/>
</dbReference>
<dbReference type="KEGG" id="qdo:H9Q78_12080"/>
<proteinExistence type="predicted"/>
<dbReference type="Pfam" id="PF07690">
    <property type="entry name" value="MFS_1"/>
    <property type="match status" value="1"/>
</dbReference>
<feature type="transmembrane region" description="Helical" evidence="7">
    <location>
        <begin position="398"/>
        <end position="417"/>
    </location>
</feature>
<comment type="subcellular location">
    <subcellularLocation>
        <location evidence="1">Cell membrane</location>
        <topology evidence="1">Multi-pass membrane protein</topology>
    </subcellularLocation>
</comment>
<keyword evidence="2" id="KW-0813">Transport</keyword>
<evidence type="ECO:0000256" key="4">
    <source>
        <dbReference type="ARBA" id="ARBA00022692"/>
    </source>
</evidence>
<feature type="transmembrane region" description="Helical" evidence="7">
    <location>
        <begin position="429"/>
        <end position="446"/>
    </location>
</feature>
<feature type="transmembrane region" description="Helical" evidence="7">
    <location>
        <begin position="359"/>
        <end position="386"/>
    </location>
</feature>
<dbReference type="RefSeq" id="WP_249301980.1">
    <property type="nucleotide sequence ID" value="NZ_CP060634.1"/>
</dbReference>
<feature type="transmembrane region" description="Helical" evidence="7">
    <location>
        <begin position="140"/>
        <end position="159"/>
    </location>
</feature>
<evidence type="ECO:0000256" key="2">
    <source>
        <dbReference type="ARBA" id="ARBA00022448"/>
    </source>
</evidence>